<gene>
    <name evidence="4" type="ORF">FVP33_15715</name>
</gene>
<protein>
    <submittedName>
        <fullName evidence="4">Universal stress protein</fullName>
    </submittedName>
</protein>
<dbReference type="PRINTS" id="PR01438">
    <property type="entry name" value="UNVRSLSTRESS"/>
</dbReference>
<proteinExistence type="inferred from homology"/>
<dbReference type="AlphaFoldDB" id="A0A5C8UNT1"/>
<dbReference type="InterPro" id="IPR014729">
    <property type="entry name" value="Rossmann-like_a/b/a_fold"/>
</dbReference>
<keyword evidence="5" id="KW-1185">Reference proteome</keyword>
<feature type="region of interest" description="Disordered" evidence="2">
    <location>
        <begin position="283"/>
        <end position="306"/>
    </location>
</feature>
<reference evidence="4 5" key="1">
    <citation type="submission" date="2019-08" db="EMBL/GenBank/DDBJ databases">
        <title>Bacterial whole genome sequence for Glaciihabitans sp. CHu50b-6-2.</title>
        <authorList>
            <person name="Jin L."/>
        </authorList>
    </citation>
    <scope>NUCLEOTIDE SEQUENCE [LARGE SCALE GENOMIC DNA]</scope>
    <source>
        <strain evidence="4 5">CHu50b-6-2</strain>
    </source>
</reference>
<dbReference type="PANTHER" id="PTHR46268:SF6">
    <property type="entry name" value="UNIVERSAL STRESS PROTEIN UP12"/>
    <property type="match status" value="1"/>
</dbReference>
<accession>A0A5C8UNT1</accession>
<comment type="similarity">
    <text evidence="1">Belongs to the universal stress protein A family.</text>
</comment>
<evidence type="ECO:0000313" key="5">
    <source>
        <dbReference type="Proteomes" id="UP000321379"/>
    </source>
</evidence>
<dbReference type="EMBL" id="VRMG01000010">
    <property type="protein sequence ID" value="TXN28967.1"/>
    <property type="molecule type" value="Genomic_DNA"/>
</dbReference>
<dbReference type="SUPFAM" id="SSF52402">
    <property type="entry name" value="Adenine nucleotide alpha hydrolases-like"/>
    <property type="match status" value="2"/>
</dbReference>
<evidence type="ECO:0000256" key="2">
    <source>
        <dbReference type="SAM" id="MobiDB-lite"/>
    </source>
</evidence>
<name>A0A5C8UNT1_9MICO</name>
<dbReference type="InterPro" id="IPR006015">
    <property type="entry name" value="Universal_stress_UspA"/>
</dbReference>
<feature type="domain" description="UspA" evidence="3">
    <location>
        <begin position="3"/>
        <end position="135"/>
    </location>
</feature>
<dbReference type="Pfam" id="PF00582">
    <property type="entry name" value="Usp"/>
    <property type="match status" value="2"/>
</dbReference>
<evidence type="ECO:0000256" key="1">
    <source>
        <dbReference type="ARBA" id="ARBA00008791"/>
    </source>
</evidence>
<dbReference type="RefSeq" id="WP_147784637.1">
    <property type="nucleotide sequence ID" value="NZ_VRMG01000010.1"/>
</dbReference>
<dbReference type="PANTHER" id="PTHR46268">
    <property type="entry name" value="STRESS RESPONSE PROTEIN NHAX"/>
    <property type="match status" value="1"/>
</dbReference>
<sequence>MERTILAGIDGSSPSRSALTWTMRRAAATGAGVLLVHVVDDEWGMIGTLALEEIHRSARELVEAESEFARSLEPTVPVTSEVLRGDPMVELASASARSELVVVGTHKTGFLHGRAFGSRSLQLAASAQAPVAIIPESSVRNRRGIVAGVDDSTAGWAAVRFAAAEAERTGQDLTLVRSWRLPQLRLDPDDRTLQHEKLVHAAVEQMMADAVSLAKEHCVTVSVKSRTMRRTPAEALIEASTSARLLVIGSSRRHGLAQRALGPVSHDVLLNLAGPTLVVHGDQDADHLEREEARDEGARDLRVDVR</sequence>
<comment type="caution">
    <text evidence="4">The sequence shown here is derived from an EMBL/GenBank/DDBJ whole genome shotgun (WGS) entry which is preliminary data.</text>
</comment>
<dbReference type="InterPro" id="IPR006016">
    <property type="entry name" value="UspA"/>
</dbReference>
<organism evidence="4 5">
    <name type="scientific">Lacisediminihabitans profunda</name>
    <dbReference type="NCBI Taxonomy" id="2594790"/>
    <lineage>
        <taxon>Bacteria</taxon>
        <taxon>Bacillati</taxon>
        <taxon>Actinomycetota</taxon>
        <taxon>Actinomycetes</taxon>
        <taxon>Micrococcales</taxon>
        <taxon>Microbacteriaceae</taxon>
        <taxon>Lacisediminihabitans</taxon>
    </lineage>
</organism>
<evidence type="ECO:0000313" key="4">
    <source>
        <dbReference type="EMBL" id="TXN28967.1"/>
    </source>
</evidence>
<evidence type="ECO:0000259" key="3">
    <source>
        <dbReference type="Pfam" id="PF00582"/>
    </source>
</evidence>
<feature type="domain" description="UspA" evidence="3">
    <location>
        <begin position="143"/>
        <end position="280"/>
    </location>
</feature>
<dbReference type="CDD" id="cd00293">
    <property type="entry name" value="USP-like"/>
    <property type="match status" value="1"/>
</dbReference>
<dbReference type="Proteomes" id="UP000321379">
    <property type="component" value="Unassembled WGS sequence"/>
</dbReference>
<dbReference type="Gene3D" id="3.40.50.620">
    <property type="entry name" value="HUPs"/>
    <property type="match status" value="2"/>
</dbReference>